<dbReference type="eggNOG" id="COG4928">
    <property type="taxonomic scope" value="Bacteria"/>
</dbReference>
<evidence type="ECO:0000259" key="2">
    <source>
        <dbReference type="Pfam" id="PF07693"/>
    </source>
</evidence>
<keyword evidence="1" id="KW-0812">Transmembrane</keyword>
<evidence type="ECO:0000256" key="1">
    <source>
        <dbReference type="SAM" id="Phobius"/>
    </source>
</evidence>
<reference evidence="3 4" key="1">
    <citation type="submission" date="2014-05" db="EMBL/GenBank/DDBJ databases">
        <title>Genome Sequence of Flavobacterium sp. EM1321.</title>
        <authorList>
            <person name="Shin S.-K."/>
            <person name="Yi H."/>
        </authorList>
    </citation>
    <scope>NUCLEOTIDE SEQUENCE [LARGE SCALE GENOMIC DNA]</scope>
    <source>
        <strain evidence="3 4">EM1321</strain>
    </source>
</reference>
<dbReference type="Gene3D" id="3.40.50.300">
    <property type="entry name" value="P-loop containing nucleotide triphosphate hydrolases"/>
    <property type="match status" value="1"/>
</dbReference>
<dbReference type="Proteomes" id="UP000027064">
    <property type="component" value="Unassembled WGS sequence"/>
</dbReference>
<dbReference type="STRING" id="1492738.FEM21_21950"/>
<accession>A0A066WLD9</accession>
<feature type="transmembrane region" description="Helical" evidence="1">
    <location>
        <begin position="170"/>
        <end position="191"/>
    </location>
</feature>
<keyword evidence="1" id="KW-1133">Transmembrane helix</keyword>
<dbReference type="Pfam" id="PF07693">
    <property type="entry name" value="KAP_NTPase"/>
    <property type="match status" value="1"/>
</dbReference>
<feature type="transmembrane region" description="Helical" evidence="1">
    <location>
        <begin position="137"/>
        <end position="158"/>
    </location>
</feature>
<dbReference type="SUPFAM" id="SSF52540">
    <property type="entry name" value="P-loop containing nucleoside triphosphate hydrolases"/>
    <property type="match status" value="1"/>
</dbReference>
<dbReference type="RefSeq" id="WP_035660360.1">
    <property type="nucleotide sequence ID" value="NZ_JNCA01000020.1"/>
</dbReference>
<gene>
    <name evidence="3" type="ORF">FEM21_21950</name>
</gene>
<organism evidence="3 4">
    <name type="scientific">Flavobacterium seoulense</name>
    <dbReference type="NCBI Taxonomy" id="1492738"/>
    <lineage>
        <taxon>Bacteria</taxon>
        <taxon>Pseudomonadati</taxon>
        <taxon>Bacteroidota</taxon>
        <taxon>Flavobacteriia</taxon>
        <taxon>Flavobacteriales</taxon>
        <taxon>Flavobacteriaceae</taxon>
        <taxon>Flavobacterium</taxon>
    </lineage>
</organism>
<keyword evidence="1" id="KW-0472">Membrane</keyword>
<comment type="caution">
    <text evidence="3">The sequence shown here is derived from an EMBL/GenBank/DDBJ whole genome shotgun (WGS) entry which is preliminary data.</text>
</comment>
<evidence type="ECO:0000313" key="3">
    <source>
        <dbReference type="EMBL" id="KDN54681.1"/>
    </source>
</evidence>
<feature type="domain" description="KAP NTPase" evidence="2">
    <location>
        <begin position="40"/>
        <end position="387"/>
    </location>
</feature>
<proteinExistence type="predicted"/>
<dbReference type="PATRIC" id="fig|1492738.3.peg.2183"/>
<dbReference type="InterPro" id="IPR011646">
    <property type="entry name" value="KAP_P-loop"/>
</dbReference>
<dbReference type="InterPro" id="IPR027417">
    <property type="entry name" value="P-loop_NTPase"/>
</dbReference>
<keyword evidence="4" id="KW-1185">Reference proteome</keyword>
<dbReference type="OrthoDB" id="88903at2"/>
<dbReference type="AlphaFoldDB" id="A0A066WLD9"/>
<evidence type="ECO:0000313" key="4">
    <source>
        <dbReference type="Proteomes" id="UP000027064"/>
    </source>
</evidence>
<protein>
    <recommendedName>
        <fullName evidence="2">KAP NTPase domain-containing protein</fullName>
    </recommendedName>
</protein>
<sequence length="1060" mass="124549">MNKNSTEIKNYNFIKNQPLGEDLFKNKSQEKTALVISEKIINEPEFKIIGIDGEWGSGKSNLVRLIEKRLEKSHKFFVYDVWGHQEDEQRKSILVELTDFIKSEKGLLKEGNKKTWDNKLKFLLAKSKETTTINQPYLSVGFIFSLLSIVYIPTVNVFKDSIKDFFEIESWFWKLVLVAFPIFIVIGIYLWNTGKYMRKKSGFWKAFKLSAEETFQVYTNKQKEETKIETISEDQPSVRDFQNWMENINNDLDKPIVIVFDNFDRLPKKHIQNIWSSIHIFFAEKEYSNIKVIIPFDREHIQNAFKELNGDDSKFGDDYVNKTFDIVFRVTKPIMSNWKEFFEEQWKKAFVNLDEEELKLVVQVYEFLNRRITPREIISFINEILTIKLLDDNFKERYIAIFVLKKDEILSDPLKAITNLKDIVDGLFHVYSSDSEYAKQLTAIVYHIEVDKALELIYTQELKDSMLKNDVEHFNEICNSDFINAMFYSTMLEIDNFENPILTLASVNEKSNVSNHNIKQTWDLFNSRVLQLDSSITKFQISDWQITLIKNISEDRYLTKLLGSYFNLIDDSNIEQYIDLIDDLILDLKEERVLGRLVKSKISDKNFIKLIEYNGKSYEKYKLVTDYKSLDQYLSKLSTEEILKLKNTEFLPEEYDFKNYKIKLKDSLNTFIDQNNIQSSSDVLVKLKERSKKSGDMKDLLEDSRIYSLYTNNLSSELPIINELIAMRIAKSSGFNSAYVSQFTSILNLNDDTRAEAISEIILKYIGYGDLLLLSKYFNSSSLFKQIILRMFNKSDLGKSANIITLIENYDEIKGGLGMDDNLLLNEFNKWEIDKDKLNVNKVSDLFIIDCLKSSDLRISEDFFKVFNMDFKNLDNENYETVFDDGTDVHFKYFKHLELDNLTQTSLDVFESKLIEKLKSNKIIESQRWIILDIYESNNSKISITNSLKNILDEILVSKIEFKIDTAKKLIPYFIKYDLLKNHNDIFRLVIKNDFLSDSEFVSLLISNSEYLKNIYKNAIQSDKDGFRNLINEKREDNSEFENLAKNFDIRKSKVNSEEK</sequence>
<name>A0A066WLD9_9FLAO</name>
<dbReference type="EMBL" id="JNCA01000020">
    <property type="protein sequence ID" value="KDN54681.1"/>
    <property type="molecule type" value="Genomic_DNA"/>
</dbReference>